<dbReference type="EMBL" id="JAGSMN010000064">
    <property type="protein sequence ID" value="MBR7672072.1"/>
    <property type="molecule type" value="Genomic_DNA"/>
</dbReference>
<feature type="signal peptide" evidence="2">
    <location>
        <begin position="1"/>
        <end position="21"/>
    </location>
</feature>
<feature type="region of interest" description="Disordered" evidence="1">
    <location>
        <begin position="22"/>
        <end position="63"/>
    </location>
</feature>
<dbReference type="PROSITE" id="PS51257">
    <property type="entry name" value="PROKAR_LIPOPROTEIN"/>
    <property type="match status" value="1"/>
</dbReference>
<feature type="compositionally biased region" description="Low complexity" evidence="1">
    <location>
        <begin position="41"/>
        <end position="54"/>
    </location>
</feature>
<proteinExistence type="predicted"/>
<gene>
    <name evidence="3" type="ORF">KDA82_03265</name>
</gene>
<evidence type="ECO:0000313" key="3">
    <source>
        <dbReference type="EMBL" id="MBR7672072.1"/>
    </source>
</evidence>
<evidence type="ECO:0000313" key="4">
    <source>
        <dbReference type="Proteomes" id="UP000675554"/>
    </source>
</evidence>
<accession>A0A8T4ILB8</accession>
<evidence type="ECO:0000256" key="1">
    <source>
        <dbReference type="SAM" id="MobiDB-lite"/>
    </source>
</evidence>
<keyword evidence="2" id="KW-0732">Signal</keyword>
<organism evidence="3 4">
    <name type="scientific">Streptomyces daliensis</name>
    <dbReference type="NCBI Taxonomy" id="299421"/>
    <lineage>
        <taxon>Bacteria</taxon>
        <taxon>Bacillati</taxon>
        <taxon>Actinomycetota</taxon>
        <taxon>Actinomycetes</taxon>
        <taxon>Kitasatosporales</taxon>
        <taxon>Streptomycetaceae</taxon>
        <taxon>Streptomyces</taxon>
    </lineage>
</organism>
<feature type="chain" id="PRO_5038515972" description="Lipoprotein" evidence="2">
    <location>
        <begin position="22"/>
        <end position="181"/>
    </location>
</feature>
<feature type="region of interest" description="Disordered" evidence="1">
    <location>
        <begin position="137"/>
        <end position="181"/>
    </location>
</feature>
<protein>
    <recommendedName>
        <fullName evidence="5">Lipoprotein</fullName>
    </recommendedName>
</protein>
<evidence type="ECO:0008006" key="5">
    <source>
        <dbReference type="Google" id="ProtNLM"/>
    </source>
</evidence>
<comment type="caution">
    <text evidence="3">The sequence shown here is derived from an EMBL/GenBank/DDBJ whole genome shotgun (WGS) entry which is preliminary data.</text>
</comment>
<name>A0A8T4ILB8_9ACTN</name>
<dbReference type="Proteomes" id="UP000675554">
    <property type="component" value="Unassembled WGS sequence"/>
</dbReference>
<keyword evidence="4" id="KW-1185">Reference proteome</keyword>
<evidence type="ECO:0000256" key="2">
    <source>
        <dbReference type="SAM" id="SignalP"/>
    </source>
</evidence>
<dbReference type="AlphaFoldDB" id="A0A8T4ILB8"/>
<reference evidence="3" key="1">
    <citation type="submission" date="2021-04" db="EMBL/GenBank/DDBJ databases">
        <title>Sequencing of actinobacteria type strains.</title>
        <authorList>
            <person name="Nguyen G.-S."/>
            <person name="Wentzel A."/>
        </authorList>
    </citation>
    <scope>NUCLEOTIDE SEQUENCE</scope>
    <source>
        <strain evidence="3">DSM 42095</strain>
    </source>
</reference>
<feature type="compositionally biased region" description="Low complexity" evidence="1">
    <location>
        <begin position="167"/>
        <end position="181"/>
    </location>
</feature>
<sequence>MRTSTRTLAVAAAVAAGLALTGCGGGSDGGNGDDKAEAKPSQEAQPSQQPAGEPGELDGIWGTSTEDAATGGEQEVLTMSQGKAVLVVGKTMCEGAVDSAAQPVTATFKCPDGNKDYAKGTLVASGKKLTVTWASGAKSAMTKKAGASQLPTQMPSGMPTEAPSDMPSEAPTEAPSAAPGN</sequence>